<evidence type="ECO:0000313" key="2">
    <source>
        <dbReference type="Proteomes" id="UP000515981"/>
    </source>
</evidence>
<keyword evidence="2" id="KW-1185">Reference proteome</keyword>
<organism evidence="1 2">
    <name type="scientific">Simiaoa sunii</name>
    <dbReference type="NCBI Taxonomy" id="2763672"/>
    <lineage>
        <taxon>Bacteria</taxon>
        <taxon>Bacillati</taxon>
        <taxon>Bacillota</taxon>
        <taxon>Clostridia</taxon>
        <taxon>Lachnospirales</taxon>
        <taxon>Lachnospiraceae</taxon>
        <taxon>Simiaoa</taxon>
    </lineage>
</organism>
<name>A0A7G9FSG9_9FIRM</name>
<dbReference type="Proteomes" id="UP000515981">
    <property type="component" value="Chromosome"/>
</dbReference>
<proteinExistence type="predicted"/>
<reference evidence="1 2" key="1">
    <citation type="submission" date="2020-08" db="EMBL/GenBank/DDBJ databases">
        <authorList>
            <person name="Liu C."/>
            <person name="Sun Q."/>
        </authorList>
    </citation>
    <scope>NUCLEOTIDE SEQUENCE [LARGE SCALE GENOMIC DNA]</scope>
    <source>
        <strain evidence="1 2">NSJ-8</strain>
    </source>
</reference>
<evidence type="ECO:0000313" key="1">
    <source>
        <dbReference type="EMBL" id="QNM01501.1"/>
    </source>
</evidence>
<dbReference type="EMBL" id="CP060633">
    <property type="protein sequence ID" value="QNM01501.1"/>
    <property type="molecule type" value="Genomic_DNA"/>
</dbReference>
<dbReference type="KEGG" id="ssun:H9Q77_10250"/>
<protein>
    <submittedName>
        <fullName evidence="1">Uncharacterized protein</fullName>
    </submittedName>
</protein>
<gene>
    <name evidence="1" type="ORF">H9Q77_10250</name>
</gene>
<accession>A0A7G9FSG9</accession>
<sequence>MRKHRRKGGRITGAAFQTHSDVDTVVKYKETAIKERREQRTVLFIKEIRTGSQIPIAKLLLKHQSAGYLKVVYNSI</sequence>
<dbReference type="AlphaFoldDB" id="A0A7G9FSG9"/>